<evidence type="ECO:0000256" key="5">
    <source>
        <dbReference type="ARBA" id="ARBA00022801"/>
    </source>
</evidence>
<evidence type="ECO:0000256" key="4">
    <source>
        <dbReference type="ARBA" id="ARBA00022723"/>
    </source>
</evidence>
<dbReference type="InterPro" id="IPR029060">
    <property type="entry name" value="PIN-like_dom_sf"/>
</dbReference>
<dbReference type="GO" id="GO:0000287">
    <property type="term" value="F:magnesium ion binding"/>
    <property type="evidence" value="ECO:0007669"/>
    <property type="project" value="UniProtKB-UniRule"/>
</dbReference>
<dbReference type="PANTHER" id="PTHR33653">
    <property type="entry name" value="RIBONUCLEASE VAPC2"/>
    <property type="match status" value="1"/>
</dbReference>
<dbReference type="Pfam" id="PF01850">
    <property type="entry name" value="PIN"/>
    <property type="match status" value="1"/>
</dbReference>
<dbReference type="GO" id="GO:0090729">
    <property type="term" value="F:toxin activity"/>
    <property type="evidence" value="ECO:0007669"/>
    <property type="project" value="UniProtKB-KW"/>
</dbReference>
<feature type="binding site" evidence="8">
    <location>
        <position position="8"/>
    </location>
    <ligand>
        <name>Mg(2+)</name>
        <dbReference type="ChEBI" id="CHEBI:18420"/>
    </ligand>
</feature>
<evidence type="ECO:0000256" key="8">
    <source>
        <dbReference type="HAMAP-Rule" id="MF_00265"/>
    </source>
</evidence>
<comment type="cofactor">
    <cofactor evidence="1 8">
        <name>Mg(2+)</name>
        <dbReference type="ChEBI" id="CHEBI:18420"/>
    </cofactor>
</comment>
<evidence type="ECO:0000256" key="3">
    <source>
        <dbReference type="ARBA" id="ARBA00022722"/>
    </source>
</evidence>
<dbReference type="GO" id="GO:0004540">
    <property type="term" value="F:RNA nuclease activity"/>
    <property type="evidence" value="ECO:0007669"/>
    <property type="project" value="InterPro"/>
</dbReference>
<name>A0A1C3P5A6_9ACTN</name>
<dbReference type="EMBL" id="FLUV01001813">
    <property type="protein sequence ID" value="SBW24888.1"/>
    <property type="molecule type" value="Genomic_DNA"/>
</dbReference>
<dbReference type="AlphaFoldDB" id="A0A1C3P5A6"/>
<dbReference type="CDD" id="cd18768">
    <property type="entry name" value="PIN_MtVapC4-C5-like"/>
    <property type="match status" value="1"/>
</dbReference>
<dbReference type="EC" id="3.1.-.-" evidence="8"/>
<protein>
    <recommendedName>
        <fullName evidence="8">Ribonuclease VapC</fullName>
        <shortName evidence="8">RNase VapC</shortName>
        <ecNumber evidence="8">3.1.-.-</ecNumber>
    </recommendedName>
    <alternativeName>
        <fullName evidence="8">Toxin VapC</fullName>
    </alternativeName>
</protein>
<reference evidence="11" key="1">
    <citation type="submission" date="2016-02" db="EMBL/GenBank/DDBJ databases">
        <authorList>
            <person name="Wibberg D."/>
        </authorList>
    </citation>
    <scope>NUCLEOTIDE SEQUENCE [LARGE SCALE GENOMIC DNA]</scope>
</reference>
<dbReference type="Proteomes" id="UP000199013">
    <property type="component" value="Unassembled WGS sequence"/>
</dbReference>
<keyword evidence="8" id="KW-0800">Toxin</keyword>
<comment type="similarity">
    <text evidence="7 8">Belongs to the PINc/VapC protein family.</text>
</comment>
<sequence length="129" mass="13801">MTEAGIADTSVFIAQESGRALNVDALPDALAVSIVTVAELRAGVLAATDLATRDSRLITLQQALDLDPLPIDDAVAQAWARLRLELRNSGRRMKVNDAWIAATALAYDLTLVSQDSDYEGVPGLKVIRV</sequence>
<dbReference type="InterPro" id="IPR022907">
    <property type="entry name" value="VapC_family"/>
</dbReference>
<evidence type="ECO:0000256" key="1">
    <source>
        <dbReference type="ARBA" id="ARBA00001946"/>
    </source>
</evidence>
<evidence type="ECO:0000256" key="2">
    <source>
        <dbReference type="ARBA" id="ARBA00022649"/>
    </source>
</evidence>
<accession>A0A1C3P5A6</accession>
<feature type="binding site" evidence="8">
    <location>
        <position position="97"/>
    </location>
    <ligand>
        <name>Mg(2+)</name>
        <dbReference type="ChEBI" id="CHEBI:18420"/>
    </ligand>
</feature>
<evidence type="ECO:0000256" key="7">
    <source>
        <dbReference type="ARBA" id="ARBA00038093"/>
    </source>
</evidence>
<dbReference type="SUPFAM" id="SSF88723">
    <property type="entry name" value="PIN domain-like"/>
    <property type="match status" value="1"/>
</dbReference>
<keyword evidence="5 8" id="KW-0378">Hydrolase</keyword>
<evidence type="ECO:0000256" key="6">
    <source>
        <dbReference type="ARBA" id="ARBA00022842"/>
    </source>
</evidence>
<keyword evidence="2 8" id="KW-1277">Toxin-antitoxin system</keyword>
<dbReference type="PANTHER" id="PTHR33653:SF1">
    <property type="entry name" value="RIBONUCLEASE VAPC2"/>
    <property type="match status" value="1"/>
</dbReference>
<proteinExistence type="inferred from homology"/>
<keyword evidence="3 8" id="KW-0540">Nuclease</keyword>
<dbReference type="GO" id="GO:0016787">
    <property type="term" value="F:hydrolase activity"/>
    <property type="evidence" value="ECO:0007669"/>
    <property type="project" value="UniProtKB-KW"/>
</dbReference>
<dbReference type="HAMAP" id="MF_00265">
    <property type="entry name" value="VapC_Nob1"/>
    <property type="match status" value="1"/>
</dbReference>
<evidence type="ECO:0000313" key="10">
    <source>
        <dbReference type="EMBL" id="SBW24888.1"/>
    </source>
</evidence>
<gene>
    <name evidence="8" type="primary">vapC</name>
    <name evidence="10" type="ORF">FDG2_4336</name>
</gene>
<organism evidence="10 11">
    <name type="scientific">Candidatus Protofrankia californiensis</name>
    <dbReference type="NCBI Taxonomy" id="1839754"/>
    <lineage>
        <taxon>Bacteria</taxon>
        <taxon>Bacillati</taxon>
        <taxon>Actinomycetota</taxon>
        <taxon>Actinomycetes</taxon>
        <taxon>Frankiales</taxon>
        <taxon>Frankiaceae</taxon>
        <taxon>Protofrankia</taxon>
    </lineage>
</organism>
<dbReference type="InterPro" id="IPR050556">
    <property type="entry name" value="Type_II_TA_system_RNase"/>
</dbReference>
<comment type="function">
    <text evidence="8">Toxic component of a toxin-antitoxin (TA) system. An RNase.</text>
</comment>
<dbReference type="InterPro" id="IPR002716">
    <property type="entry name" value="PIN_dom"/>
</dbReference>
<dbReference type="Gene3D" id="3.40.50.1010">
    <property type="entry name" value="5'-nuclease"/>
    <property type="match status" value="1"/>
</dbReference>
<keyword evidence="11" id="KW-1185">Reference proteome</keyword>
<keyword evidence="6 8" id="KW-0460">Magnesium</keyword>
<keyword evidence="4 8" id="KW-0479">Metal-binding</keyword>
<evidence type="ECO:0000259" key="9">
    <source>
        <dbReference type="Pfam" id="PF01850"/>
    </source>
</evidence>
<feature type="domain" description="PIN" evidence="9">
    <location>
        <begin position="8"/>
        <end position="122"/>
    </location>
</feature>
<evidence type="ECO:0000313" key="11">
    <source>
        <dbReference type="Proteomes" id="UP000199013"/>
    </source>
</evidence>